<name>A0A941HZ23_9MICO</name>
<proteinExistence type="predicted"/>
<feature type="compositionally biased region" description="Basic and acidic residues" evidence="1">
    <location>
        <begin position="69"/>
        <end position="86"/>
    </location>
</feature>
<protein>
    <submittedName>
        <fullName evidence="2">YtxH domain-containing protein</fullName>
    </submittedName>
</protein>
<feature type="compositionally biased region" description="Basic and acidic residues" evidence="1">
    <location>
        <begin position="43"/>
        <end position="60"/>
    </location>
</feature>
<feature type="region of interest" description="Disordered" evidence="1">
    <location>
        <begin position="40"/>
        <end position="114"/>
    </location>
</feature>
<evidence type="ECO:0000256" key="1">
    <source>
        <dbReference type="SAM" id="MobiDB-lite"/>
    </source>
</evidence>
<reference evidence="2" key="1">
    <citation type="submission" date="2021-04" db="EMBL/GenBank/DDBJ databases">
        <title>Phycicoccus avicenniae sp. nov., a novel endophytic actinomycetes isolated from branch of Avicennia mariana.</title>
        <authorList>
            <person name="Tuo L."/>
        </authorList>
    </citation>
    <scope>NUCLEOTIDE SEQUENCE</scope>
    <source>
        <strain evidence="2">BSK3Z-2</strain>
    </source>
</reference>
<keyword evidence="3" id="KW-1185">Reference proteome</keyword>
<dbReference type="RefSeq" id="WP_211601662.1">
    <property type="nucleotide sequence ID" value="NZ_JAGSNF010000004.1"/>
</dbReference>
<accession>A0A941HZ23</accession>
<dbReference type="AlphaFoldDB" id="A0A941HZ23"/>
<dbReference type="EMBL" id="JAGSNF010000004">
    <property type="protein sequence ID" value="MBR7742492.1"/>
    <property type="molecule type" value="Genomic_DNA"/>
</dbReference>
<gene>
    <name evidence="2" type="ORF">KC207_04215</name>
</gene>
<comment type="caution">
    <text evidence="2">The sequence shown here is derived from an EMBL/GenBank/DDBJ whole genome shotgun (WGS) entry which is preliminary data.</text>
</comment>
<organism evidence="2 3">
    <name type="scientific">Phycicoccus avicenniae</name>
    <dbReference type="NCBI Taxonomy" id="2828860"/>
    <lineage>
        <taxon>Bacteria</taxon>
        <taxon>Bacillati</taxon>
        <taxon>Actinomycetota</taxon>
        <taxon>Actinomycetes</taxon>
        <taxon>Micrococcales</taxon>
        <taxon>Intrasporangiaceae</taxon>
        <taxon>Phycicoccus</taxon>
    </lineage>
</organism>
<evidence type="ECO:0000313" key="2">
    <source>
        <dbReference type="EMBL" id="MBR7742492.1"/>
    </source>
</evidence>
<sequence>MSKLTILAAAAVGYVLGARAGRERYDEIAGAARDLWSNPTVQRQKDRTQDAAVRKGREAGRVFGAKAAEAGRKVGDTASDAVDRVRSNGSDASPGVEPDPDGAAARPATDDPAI</sequence>
<dbReference type="Proteomes" id="UP000677016">
    <property type="component" value="Unassembled WGS sequence"/>
</dbReference>
<evidence type="ECO:0000313" key="3">
    <source>
        <dbReference type="Proteomes" id="UP000677016"/>
    </source>
</evidence>